<dbReference type="HOGENOM" id="CLU_2099158_0_0_1"/>
<dbReference type="Proteomes" id="UP000014760">
    <property type="component" value="Unassembled WGS sequence"/>
</dbReference>
<reference evidence="1 3" key="2">
    <citation type="journal article" date="2013" name="Nature">
        <title>Insights into bilaterian evolution from three spiralian genomes.</title>
        <authorList>
            <person name="Simakov O."/>
            <person name="Marletaz F."/>
            <person name="Cho S.J."/>
            <person name="Edsinger-Gonzales E."/>
            <person name="Havlak P."/>
            <person name="Hellsten U."/>
            <person name="Kuo D.H."/>
            <person name="Larsson T."/>
            <person name="Lv J."/>
            <person name="Arendt D."/>
            <person name="Savage R."/>
            <person name="Osoegawa K."/>
            <person name="de Jong P."/>
            <person name="Grimwood J."/>
            <person name="Chapman J.A."/>
            <person name="Shapiro H."/>
            <person name="Aerts A."/>
            <person name="Otillar R.P."/>
            <person name="Terry A.Y."/>
            <person name="Boore J.L."/>
            <person name="Grigoriev I.V."/>
            <person name="Lindberg D.R."/>
            <person name="Seaver E.C."/>
            <person name="Weisblat D.A."/>
            <person name="Putnam N.H."/>
            <person name="Rokhsar D.S."/>
        </authorList>
    </citation>
    <scope>NUCLEOTIDE SEQUENCE</scope>
    <source>
        <strain evidence="1 3">I ESC-2004</strain>
    </source>
</reference>
<dbReference type="AlphaFoldDB" id="R7VKR9"/>
<dbReference type="EnsemblMetazoa" id="CapteT201882">
    <property type="protein sequence ID" value="CapteP201882"/>
    <property type="gene ID" value="CapteG201882"/>
</dbReference>
<accession>R7VKR9</accession>
<organism evidence="1">
    <name type="scientific">Capitella teleta</name>
    <name type="common">Polychaete worm</name>
    <dbReference type="NCBI Taxonomy" id="283909"/>
    <lineage>
        <taxon>Eukaryota</taxon>
        <taxon>Metazoa</taxon>
        <taxon>Spiralia</taxon>
        <taxon>Lophotrochozoa</taxon>
        <taxon>Annelida</taxon>
        <taxon>Polychaeta</taxon>
        <taxon>Sedentaria</taxon>
        <taxon>Scolecida</taxon>
        <taxon>Capitellidae</taxon>
        <taxon>Capitella</taxon>
    </lineage>
</organism>
<dbReference type="EMBL" id="KB292771">
    <property type="protein sequence ID" value="ELU17000.1"/>
    <property type="molecule type" value="Genomic_DNA"/>
</dbReference>
<evidence type="ECO:0000313" key="3">
    <source>
        <dbReference type="Proteomes" id="UP000014760"/>
    </source>
</evidence>
<reference evidence="2" key="3">
    <citation type="submission" date="2015-06" db="UniProtKB">
        <authorList>
            <consortium name="EnsemblMetazoa"/>
        </authorList>
    </citation>
    <scope>IDENTIFICATION</scope>
</reference>
<proteinExistence type="predicted"/>
<gene>
    <name evidence="1" type="ORF">CAPTEDRAFT_201882</name>
</gene>
<evidence type="ECO:0000313" key="2">
    <source>
        <dbReference type="EnsemblMetazoa" id="CapteP201882"/>
    </source>
</evidence>
<reference evidence="3" key="1">
    <citation type="submission" date="2012-12" db="EMBL/GenBank/DDBJ databases">
        <authorList>
            <person name="Hellsten U."/>
            <person name="Grimwood J."/>
            <person name="Chapman J.A."/>
            <person name="Shapiro H."/>
            <person name="Aerts A."/>
            <person name="Otillar R.P."/>
            <person name="Terry A.Y."/>
            <person name="Boore J.L."/>
            <person name="Simakov O."/>
            <person name="Marletaz F."/>
            <person name="Cho S.-J."/>
            <person name="Edsinger-Gonzales E."/>
            <person name="Havlak P."/>
            <person name="Kuo D.-H."/>
            <person name="Larsson T."/>
            <person name="Lv J."/>
            <person name="Arendt D."/>
            <person name="Savage R."/>
            <person name="Osoegawa K."/>
            <person name="de Jong P."/>
            <person name="Lindberg D.R."/>
            <person name="Seaver E.C."/>
            <person name="Weisblat D.A."/>
            <person name="Putnam N.H."/>
            <person name="Grigoriev I.V."/>
            <person name="Rokhsar D.S."/>
        </authorList>
    </citation>
    <scope>NUCLEOTIDE SEQUENCE</scope>
    <source>
        <strain evidence="3">I ESC-2004</strain>
    </source>
</reference>
<protein>
    <submittedName>
        <fullName evidence="1 2">Uncharacterized protein</fullName>
    </submittedName>
</protein>
<dbReference type="OrthoDB" id="425681at2759"/>
<evidence type="ECO:0000313" key="1">
    <source>
        <dbReference type="EMBL" id="ELU17000.1"/>
    </source>
</evidence>
<keyword evidence="3" id="KW-1185">Reference proteome</keyword>
<dbReference type="EMBL" id="AMQN01004164">
    <property type="status" value="NOT_ANNOTATED_CDS"/>
    <property type="molecule type" value="Genomic_DNA"/>
</dbReference>
<sequence length="116" mass="13549">MEKVVEKNEEYKELTEEFITEKTEELDQNAPEDVWKIVKTFYLINKLFTMTFLGERGKEILTRLVNSIYCTGEFPEDFLVSIFIPPPKVNKTTQCNDLRTISLIPPYIKNPTPCNP</sequence>
<name>R7VKR9_CAPTE</name>